<keyword evidence="2 3" id="KW-0813">Transport</keyword>
<comment type="function">
    <text evidence="3">Component of the exocyst complex.</text>
</comment>
<organism evidence="5 6">
    <name type="scientific">Platanthera zijinensis</name>
    <dbReference type="NCBI Taxonomy" id="2320716"/>
    <lineage>
        <taxon>Eukaryota</taxon>
        <taxon>Viridiplantae</taxon>
        <taxon>Streptophyta</taxon>
        <taxon>Embryophyta</taxon>
        <taxon>Tracheophyta</taxon>
        <taxon>Spermatophyta</taxon>
        <taxon>Magnoliopsida</taxon>
        <taxon>Liliopsida</taxon>
        <taxon>Asparagales</taxon>
        <taxon>Orchidaceae</taxon>
        <taxon>Orchidoideae</taxon>
        <taxon>Orchideae</taxon>
        <taxon>Orchidinae</taxon>
        <taxon>Platanthera</taxon>
    </lineage>
</organism>
<dbReference type="PANTHER" id="PTHR12542">
    <property type="entry name" value="EXOCYST COMPLEX PROTEIN EXO70"/>
    <property type="match status" value="1"/>
</dbReference>
<evidence type="ECO:0000256" key="3">
    <source>
        <dbReference type="RuleBase" id="RU365026"/>
    </source>
</evidence>
<comment type="caution">
    <text evidence="5">The sequence shown here is derived from an EMBL/GenBank/DDBJ whole genome shotgun (WGS) entry which is preliminary data.</text>
</comment>
<dbReference type="AlphaFoldDB" id="A0AAP0B266"/>
<sequence length="664" mass="74380">MAAPGRVDGQDKVIATAQQIVKSLATSKNSAEDMIRILSGFDNRLSSMNDLLPTGVAGCSSSISAEVDNRRESSATGESRLEGAEEVIHRWESSDSLLWEASVDEAVEFLDAVDELVSFLESEYCPGELSARAEIVLQIAMARLEDEFRHLMIRNTVPLDADSVHSSIRRVSISFPSDAGDAIEEFEGLVDEVQHQEASPEARGGIPIADDRRIELVLPEAVTDLKEIADRMIWAGYGKELCQVYSSVRRDILDECLSILGLERMSIEEVQRSEWRALDEKMKKWIQAMKVTIKILLTEEKRLSEQIFAVSDDLKEECFTEASKPSILQLLNFGDAISICQRSSEKLFRILDMYEALADVIPELHSLFSAEAKVLICGEAEGILRRLGDSVRGTFMEFAKNVQKEVSRKPLSGGEIHPLTRYVMNYVKLLVDYSKTLDVLLDGENVDGGDKNEDTQSAGSMTPLSRSLLMLMSYLETNLDEKSKHYEDGGLQCIFLMNNTLYMVQKVRDSELLGILGDNWVRKHRAKVKQYANSYLRASWTKILSYFKDDGLGGSSGSSFGSAPKVAIKERFKSFNLAFEEIYRTQTTWKVTDSQLRADLCISISERVIPAYRAFLGRFGGHLDAGRQATKYIKYTPEEIENFISDLFEGLSGLSNFPRKKLSS</sequence>
<dbReference type="Pfam" id="PF03081">
    <property type="entry name" value="Exo70_C"/>
    <property type="match status" value="1"/>
</dbReference>
<dbReference type="InterPro" id="IPR004140">
    <property type="entry name" value="Exo70"/>
</dbReference>
<dbReference type="GO" id="GO:0000145">
    <property type="term" value="C:exocyst"/>
    <property type="evidence" value="ECO:0007669"/>
    <property type="project" value="InterPro"/>
</dbReference>
<proteinExistence type="inferred from homology"/>
<reference evidence="5 6" key="1">
    <citation type="journal article" date="2022" name="Nat. Plants">
        <title>Genomes of leafy and leafless Platanthera orchids illuminate the evolution of mycoheterotrophy.</title>
        <authorList>
            <person name="Li M.H."/>
            <person name="Liu K.W."/>
            <person name="Li Z."/>
            <person name="Lu H.C."/>
            <person name="Ye Q.L."/>
            <person name="Zhang D."/>
            <person name="Wang J.Y."/>
            <person name="Li Y.F."/>
            <person name="Zhong Z.M."/>
            <person name="Liu X."/>
            <person name="Yu X."/>
            <person name="Liu D.K."/>
            <person name="Tu X.D."/>
            <person name="Liu B."/>
            <person name="Hao Y."/>
            <person name="Liao X.Y."/>
            <person name="Jiang Y.T."/>
            <person name="Sun W.H."/>
            <person name="Chen J."/>
            <person name="Chen Y.Q."/>
            <person name="Ai Y."/>
            <person name="Zhai J.W."/>
            <person name="Wu S.S."/>
            <person name="Zhou Z."/>
            <person name="Hsiao Y.Y."/>
            <person name="Wu W.L."/>
            <person name="Chen Y.Y."/>
            <person name="Lin Y.F."/>
            <person name="Hsu J.L."/>
            <person name="Li C.Y."/>
            <person name="Wang Z.W."/>
            <person name="Zhao X."/>
            <person name="Zhong W.Y."/>
            <person name="Ma X.K."/>
            <person name="Ma L."/>
            <person name="Huang J."/>
            <person name="Chen G.Z."/>
            <person name="Huang M.Z."/>
            <person name="Huang L."/>
            <person name="Peng D.H."/>
            <person name="Luo Y.B."/>
            <person name="Zou S.Q."/>
            <person name="Chen S.P."/>
            <person name="Lan S."/>
            <person name="Tsai W.C."/>
            <person name="Van de Peer Y."/>
            <person name="Liu Z.J."/>
        </authorList>
    </citation>
    <scope>NUCLEOTIDE SEQUENCE [LARGE SCALE GENOMIC DNA]</scope>
    <source>
        <strain evidence="5">Lor287</strain>
    </source>
</reference>
<evidence type="ECO:0000313" key="5">
    <source>
        <dbReference type="EMBL" id="KAK8924005.1"/>
    </source>
</evidence>
<dbReference type="GO" id="GO:0006887">
    <property type="term" value="P:exocytosis"/>
    <property type="evidence" value="ECO:0007669"/>
    <property type="project" value="UniProtKB-KW"/>
</dbReference>
<keyword evidence="6" id="KW-1185">Reference proteome</keyword>
<evidence type="ECO:0000259" key="4">
    <source>
        <dbReference type="Pfam" id="PF03081"/>
    </source>
</evidence>
<evidence type="ECO:0000313" key="6">
    <source>
        <dbReference type="Proteomes" id="UP001418222"/>
    </source>
</evidence>
<dbReference type="EMBL" id="JBBWWQ010000017">
    <property type="protein sequence ID" value="KAK8924005.1"/>
    <property type="molecule type" value="Genomic_DNA"/>
</dbReference>
<feature type="domain" description="Exocyst complex subunit Exo70 C-terminal" evidence="4">
    <location>
        <begin position="283"/>
        <end position="646"/>
    </location>
</feature>
<accession>A0AAP0B266</accession>
<protein>
    <recommendedName>
        <fullName evidence="3">Exocyst subunit Exo70 family protein</fullName>
    </recommendedName>
</protein>
<dbReference type="GO" id="GO:0015031">
    <property type="term" value="P:protein transport"/>
    <property type="evidence" value="ECO:0007669"/>
    <property type="project" value="UniProtKB-KW"/>
</dbReference>
<dbReference type="GO" id="GO:0005546">
    <property type="term" value="F:phosphatidylinositol-4,5-bisphosphate binding"/>
    <property type="evidence" value="ECO:0007669"/>
    <property type="project" value="InterPro"/>
</dbReference>
<keyword evidence="3" id="KW-0268">Exocytosis</keyword>
<name>A0AAP0B266_9ASPA</name>
<keyword evidence="3" id="KW-0653">Protein transport</keyword>
<dbReference type="InterPro" id="IPR016159">
    <property type="entry name" value="Cullin_repeat-like_dom_sf"/>
</dbReference>
<dbReference type="Proteomes" id="UP001418222">
    <property type="component" value="Unassembled WGS sequence"/>
</dbReference>
<evidence type="ECO:0000256" key="1">
    <source>
        <dbReference type="ARBA" id="ARBA00006756"/>
    </source>
</evidence>
<dbReference type="SUPFAM" id="SSF74788">
    <property type="entry name" value="Cullin repeat-like"/>
    <property type="match status" value="1"/>
</dbReference>
<evidence type="ECO:0000256" key="2">
    <source>
        <dbReference type="ARBA" id="ARBA00022448"/>
    </source>
</evidence>
<dbReference type="Pfam" id="PF20669">
    <property type="entry name" value="Exo70_N"/>
    <property type="match status" value="1"/>
</dbReference>
<gene>
    <name evidence="5" type="ORF">KSP39_PZI019258</name>
</gene>
<dbReference type="FunFam" id="1.20.1280.170:FF:000003">
    <property type="entry name" value="Exocyst subunit Exo70 family protein"/>
    <property type="match status" value="1"/>
</dbReference>
<comment type="similarity">
    <text evidence="1 3">Belongs to the EXO70 family.</text>
</comment>
<dbReference type="Gene3D" id="1.20.1280.170">
    <property type="entry name" value="Exocyst complex component Exo70"/>
    <property type="match status" value="1"/>
</dbReference>
<dbReference type="PANTHER" id="PTHR12542:SF142">
    <property type="entry name" value="EXOCYST SUBUNIT EXO70 FAMILY PROTEIN"/>
    <property type="match status" value="1"/>
</dbReference>
<dbReference type="InterPro" id="IPR046364">
    <property type="entry name" value="Exo70_C"/>
</dbReference>